<evidence type="ECO:0000259" key="3">
    <source>
        <dbReference type="SMART" id="SM00910"/>
    </source>
</evidence>
<gene>
    <name evidence="4" type="ORF">GHK24_13155</name>
</gene>
<dbReference type="Gene3D" id="3.30.70.2330">
    <property type="match status" value="1"/>
</dbReference>
<dbReference type="Pfam" id="PF08797">
    <property type="entry name" value="HIRAN"/>
    <property type="match status" value="1"/>
</dbReference>
<keyword evidence="2" id="KW-0378">Hydrolase</keyword>
<evidence type="ECO:0000256" key="1">
    <source>
        <dbReference type="ARBA" id="ARBA00022723"/>
    </source>
</evidence>
<keyword evidence="1" id="KW-0479">Metal-binding</keyword>
<evidence type="ECO:0000256" key="2">
    <source>
        <dbReference type="ARBA" id="ARBA00022801"/>
    </source>
</evidence>
<protein>
    <submittedName>
        <fullName evidence="4">HIRAN protein</fullName>
    </submittedName>
</protein>
<evidence type="ECO:0000313" key="4">
    <source>
        <dbReference type="EMBL" id="MQY52717.1"/>
    </source>
</evidence>
<dbReference type="GO" id="GO:0016818">
    <property type="term" value="F:hydrolase activity, acting on acid anhydrides, in phosphorus-containing anhydrides"/>
    <property type="evidence" value="ECO:0007669"/>
    <property type="project" value="InterPro"/>
</dbReference>
<dbReference type="SMART" id="SM00910">
    <property type="entry name" value="HIRAN"/>
    <property type="match status" value="1"/>
</dbReference>
<evidence type="ECO:0000313" key="5">
    <source>
        <dbReference type="Proteomes" id="UP000480275"/>
    </source>
</evidence>
<dbReference type="OrthoDB" id="5769937at2"/>
<dbReference type="GO" id="GO:0008270">
    <property type="term" value="F:zinc ion binding"/>
    <property type="evidence" value="ECO:0007669"/>
    <property type="project" value="InterPro"/>
</dbReference>
<dbReference type="AlphaFoldDB" id="A0A6L5JZH2"/>
<dbReference type="Proteomes" id="UP000480275">
    <property type="component" value="Unassembled WGS sequence"/>
</dbReference>
<feature type="domain" description="HIRAN" evidence="3">
    <location>
        <begin position="41"/>
        <end position="139"/>
    </location>
</feature>
<name>A0A6L5JZH2_RHOTE</name>
<sequence length="139" mass="15749">MFCASDWRRGLRDACRPARSGLLLFALLLATTQVRAESVKILVQDSPLAGSQYYYANALWSQLTLGASLTLVREPDNRYDRRAVRVEWNGHPLGYLPRAENRSVAAALDRGERLEARITALRETTDPWQRIAFAVYLVL</sequence>
<comment type="caution">
    <text evidence="4">The sequence shown here is derived from an EMBL/GenBank/DDBJ whole genome shotgun (WGS) entry which is preliminary data.</text>
</comment>
<accession>A0A6L5JZH2</accession>
<organism evidence="4 5">
    <name type="scientific">Rhodocyclus tenuis</name>
    <name type="common">Rhodospirillum tenue</name>
    <dbReference type="NCBI Taxonomy" id="1066"/>
    <lineage>
        <taxon>Bacteria</taxon>
        <taxon>Pseudomonadati</taxon>
        <taxon>Pseudomonadota</taxon>
        <taxon>Betaproteobacteria</taxon>
        <taxon>Rhodocyclales</taxon>
        <taxon>Rhodocyclaceae</taxon>
        <taxon>Rhodocyclus</taxon>
    </lineage>
</organism>
<dbReference type="InterPro" id="IPR014905">
    <property type="entry name" value="HIRAN"/>
</dbReference>
<dbReference type="EMBL" id="WIXJ01000016">
    <property type="protein sequence ID" value="MQY52717.1"/>
    <property type="molecule type" value="Genomic_DNA"/>
</dbReference>
<proteinExistence type="predicted"/>
<dbReference type="GO" id="GO:0003676">
    <property type="term" value="F:nucleic acid binding"/>
    <property type="evidence" value="ECO:0007669"/>
    <property type="project" value="InterPro"/>
</dbReference>
<reference evidence="4 5" key="1">
    <citation type="submission" date="2019-10" db="EMBL/GenBank/DDBJ databases">
        <title>Whole-genome sequence of the purple nonsulfur photosynthetic bacterium Rhodocyclus tenuis.</title>
        <authorList>
            <person name="Kyndt J.A."/>
            <person name="Meyer T.E."/>
        </authorList>
    </citation>
    <scope>NUCLEOTIDE SEQUENCE [LARGE SCALE GENOMIC DNA]</scope>
    <source>
        <strain evidence="4 5">DSM 110</strain>
    </source>
</reference>